<reference evidence="3" key="1">
    <citation type="journal article" date="2021" name="ISME J.">
        <title>Evolutionary origin and ecological implication of a unique nif island in free-living Bradyrhizobium lineages.</title>
        <authorList>
            <person name="Tao J."/>
        </authorList>
    </citation>
    <scope>NUCLEOTIDE SEQUENCE [LARGE SCALE GENOMIC DNA]</scope>
    <source>
        <strain evidence="3">SZCCT0434</strain>
    </source>
</reference>
<feature type="compositionally biased region" description="Basic residues" evidence="1">
    <location>
        <begin position="1"/>
        <end position="14"/>
    </location>
</feature>
<evidence type="ECO:0000256" key="1">
    <source>
        <dbReference type="SAM" id="MobiDB-lite"/>
    </source>
</evidence>
<accession>A0ABS5FC10</accession>
<gene>
    <name evidence="2" type="ORF">JQ615_02455</name>
</gene>
<comment type="caution">
    <text evidence="2">The sequence shown here is derived from an EMBL/GenBank/DDBJ whole genome shotgun (WGS) entry which is preliminary data.</text>
</comment>
<sequence length="119" mass="13451">MATGKKAARKRVRKSAAETTGTARRTRTAASTRWSKRVTRESDALDLKRGVFKLTSARKIAASLKRSAEHSTRRKSGAYRSALSMLTFYINRAGKTLPKTQRTRLERAKVELKHQFGRD</sequence>
<feature type="region of interest" description="Disordered" evidence="1">
    <location>
        <begin position="1"/>
        <end position="39"/>
    </location>
</feature>
<dbReference type="Pfam" id="PF11373">
    <property type="entry name" value="DUF3175"/>
    <property type="match status" value="1"/>
</dbReference>
<dbReference type="EMBL" id="JAFCJH010000002">
    <property type="protein sequence ID" value="MBR0794244.1"/>
    <property type="molecule type" value="Genomic_DNA"/>
</dbReference>
<dbReference type="RefSeq" id="WP_212491712.1">
    <property type="nucleotide sequence ID" value="NZ_JAFCJH010000002.1"/>
</dbReference>
<evidence type="ECO:0000313" key="2">
    <source>
        <dbReference type="EMBL" id="MBR0794244.1"/>
    </source>
</evidence>
<name>A0ABS5FC10_9BRAD</name>
<proteinExistence type="predicted"/>
<organism evidence="2 3">
    <name type="scientific">Bradyrhizobium jicamae</name>
    <dbReference type="NCBI Taxonomy" id="280332"/>
    <lineage>
        <taxon>Bacteria</taxon>
        <taxon>Pseudomonadati</taxon>
        <taxon>Pseudomonadota</taxon>
        <taxon>Alphaproteobacteria</taxon>
        <taxon>Hyphomicrobiales</taxon>
        <taxon>Nitrobacteraceae</taxon>
        <taxon>Bradyrhizobium</taxon>
    </lineage>
</organism>
<feature type="compositionally biased region" description="Low complexity" evidence="1">
    <location>
        <begin position="17"/>
        <end position="33"/>
    </location>
</feature>
<protein>
    <submittedName>
        <fullName evidence="2">DUF3175 domain-containing protein</fullName>
    </submittedName>
</protein>
<keyword evidence="3" id="KW-1185">Reference proteome</keyword>
<dbReference type="InterPro" id="IPR021513">
    <property type="entry name" value="Phage_RSL1_Orf186"/>
</dbReference>
<evidence type="ECO:0000313" key="3">
    <source>
        <dbReference type="Proteomes" id="UP001315278"/>
    </source>
</evidence>
<dbReference type="Proteomes" id="UP001315278">
    <property type="component" value="Unassembled WGS sequence"/>
</dbReference>